<dbReference type="EC" id="2.7.7.65" evidence="1"/>
<gene>
    <name evidence="7" type="ORF">CEJ45_12410</name>
</gene>
<evidence type="ECO:0000256" key="3">
    <source>
        <dbReference type="SAM" id="Coils"/>
    </source>
</evidence>
<dbReference type="FunFam" id="3.30.70.270:FF:000001">
    <property type="entry name" value="Diguanylate cyclase domain protein"/>
    <property type="match status" value="1"/>
</dbReference>
<evidence type="ECO:0000256" key="4">
    <source>
        <dbReference type="SAM" id="Phobius"/>
    </source>
</evidence>
<accession>A0A225SWW3</accession>
<evidence type="ECO:0000259" key="6">
    <source>
        <dbReference type="PROSITE" id="PS50887"/>
    </source>
</evidence>
<dbReference type="Gene3D" id="3.30.70.270">
    <property type="match status" value="1"/>
</dbReference>
<organism evidence="7 8">
    <name type="scientific">Herbaspirillum aquaticum</name>
    <dbReference type="NCBI Taxonomy" id="568783"/>
    <lineage>
        <taxon>Bacteria</taxon>
        <taxon>Pseudomonadati</taxon>
        <taxon>Pseudomonadota</taxon>
        <taxon>Betaproteobacteria</taxon>
        <taxon>Burkholderiales</taxon>
        <taxon>Oxalobacteraceae</taxon>
        <taxon>Herbaspirillum</taxon>
    </lineage>
</organism>
<dbReference type="PROSITE" id="PS50887">
    <property type="entry name" value="GGDEF"/>
    <property type="match status" value="1"/>
</dbReference>
<keyword evidence="3" id="KW-0175">Coiled coil</keyword>
<dbReference type="AlphaFoldDB" id="A0A225SWW3"/>
<dbReference type="Pfam" id="PF00990">
    <property type="entry name" value="GGDEF"/>
    <property type="match status" value="1"/>
</dbReference>
<dbReference type="SMART" id="SM00267">
    <property type="entry name" value="GGDEF"/>
    <property type="match status" value="1"/>
</dbReference>
<dbReference type="SUPFAM" id="SSF158472">
    <property type="entry name" value="HAMP domain-like"/>
    <property type="match status" value="1"/>
</dbReference>
<dbReference type="InterPro" id="IPR029787">
    <property type="entry name" value="Nucleotide_cyclase"/>
</dbReference>
<dbReference type="InterPro" id="IPR000160">
    <property type="entry name" value="GGDEF_dom"/>
</dbReference>
<dbReference type="Pfam" id="PF00672">
    <property type="entry name" value="HAMP"/>
    <property type="match status" value="1"/>
</dbReference>
<dbReference type="Gene3D" id="3.30.450.20">
    <property type="entry name" value="PAS domain"/>
    <property type="match status" value="1"/>
</dbReference>
<dbReference type="PANTHER" id="PTHR45138:SF9">
    <property type="entry name" value="DIGUANYLATE CYCLASE DGCM-RELATED"/>
    <property type="match status" value="1"/>
</dbReference>
<dbReference type="CDD" id="cd01949">
    <property type="entry name" value="GGDEF"/>
    <property type="match status" value="1"/>
</dbReference>
<feature type="transmembrane region" description="Helical" evidence="4">
    <location>
        <begin position="21"/>
        <end position="42"/>
    </location>
</feature>
<dbReference type="GO" id="GO:0005886">
    <property type="term" value="C:plasma membrane"/>
    <property type="evidence" value="ECO:0007669"/>
    <property type="project" value="TreeGrafter"/>
</dbReference>
<name>A0A225SWW3_9BURK</name>
<evidence type="ECO:0000256" key="2">
    <source>
        <dbReference type="ARBA" id="ARBA00034247"/>
    </source>
</evidence>
<evidence type="ECO:0000256" key="1">
    <source>
        <dbReference type="ARBA" id="ARBA00012528"/>
    </source>
</evidence>
<comment type="catalytic activity">
    <reaction evidence="2">
        <text>2 GTP = 3',3'-c-di-GMP + 2 diphosphate</text>
        <dbReference type="Rhea" id="RHEA:24898"/>
        <dbReference type="ChEBI" id="CHEBI:33019"/>
        <dbReference type="ChEBI" id="CHEBI:37565"/>
        <dbReference type="ChEBI" id="CHEBI:58805"/>
        <dbReference type="EC" id="2.7.7.65"/>
    </reaction>
</comment>
<feature type="domain" description="GGDEF" evidence="6">
    <location>
        <begin position="432"/>
        <end position="568"/>
    </location>
</feature>
<keyword evidence="4" id="KW-1133">Transmembrane helix</keyword>
<evidence type="ECO:0000313" key="7">
    <source>
        <dbReference type="EMBL" id="OWY34197.1"/>
    </source>
</evidence>
<dbReference type="CDD" id="cd06225">
    <property type="entry name" value="HAMP"/>
    <property type="match status" value="1"/>
</dbReference>
<evidence type="ECO:0000313" key="8">
    <source>
        <dbReference type="Proteomes" id="UP000214747"/>
    </source>
</evidence>
<dbReference type="NCBIfam" id="TIGR00254">
    <property type="entry name" value="GGDEF"/>
    <property type="match status" value="1"/>
</dbReference>
<dbReference type="GO" id="GO:0052621">
    <property type="term" value="F:diguanylate cyclase activity"/>
    <property type="evidence" value="ECO:0007669"/>
    <property type="project" value="UniProtKB-EC"/>
</dbReference>
<dbReference type="InterPro" id="IPR050469">
    <property type="entry name" value="Diguanylate_Cyclase"/>
</dbReference>
<feature type="domain" description="HAMP" evidence="5">
    <location>
        <begin position="326"/>
        <end position="378"/>
    </location>
</feature>
<feature type="transmembrane region" description="Helical" evidence="4">
    <location>
        <begin position="306"/>
        <end position="325"/>
    </location>
</feature>
<feature type="coiled-coil region" evidence="3">
    <location>
        <begin position="363"/>
        <end position="404"/>
    </location>
</feature>
<dbReference type="GO" id="GO:1902201">
    <property type="term" value="P:negative regulation of bacterial-type flagellum-dependent cell motility"/>
    <property type="evidence" value="ECO:0007669"/>
    <property type="project" value="TreeGrafter"/>
</dbReference>
<protein>
    <recommendedName>
        <fullName evidence="1">diguanylate cyclase</fullName>
        <ecNumber evidence="1">2.7.7.65</ecNumber>
    </recommendedName>
</protein>
<dbReference type="SMART" id="SM00304">
    <property type="entry name" value="HAMP"/>
    <property type="match status" value="1"/>
</dbReference>
<keyword evidence="8" id="KW-1185">Reference proteome</keyword>
<dbReference type="Gene3D" id="1.10.8.500">
    <property type="entry name" value="HAMP domain in histidine kinase"/>
    <property type="match status" value="1"/>
</dbReference>
<dbReference type="EMBL" id="NJGV01000010">
    <property type="protein sequence ID" value="OWY34197.1"/>
    <property type="molecule type" value="Genomic_DNA"/>
</dbReference>
<keyword evidence="4" id="KW-0812">Transmembrane</keyword>
<comment type="caution">
    <text evidence="7">The sequence shown here is derived from an EMBL/GenBank/DDBJ whole genome shotgun (WGS) entry which is preliminary data.</text>
</comment>
<dbReference type="PROSITE" id="PS50885">
    <property type="entry name" value="HAMP"/>
    <property type="match status" value="1"/>
</dbReference>
<dbReference type="Proteomes" id="UP000214747">
    <property type="component" value="Unassembled WGS sequence"/>
</dbReference>
<reference evidence="7 8" key="1">
    <citation type="journal article" date="2010" name="Int. J. Syst. Evol. Microbiol.">
        <title>Reclassification of Herbaspirillum putei as a later heterotypic synonym of Herbaspirillum huttiense, with the description of H. huttiense subsp. huttiense subsp. nov. and H. huttiense subsp. putei subsp. nov., comb. nov., and description of Herbaspirillum aquaticum sp. nov.</title>
        <authorList>
            <person name="Dobritsa A.P."/>
            <person name="Reddy M.C."/>
            <person name="Samadpour M."/>
        </authorList>
    </citation>
    <scope>NUCLEOTIDE SEQUENCE [LARGE SCALE GENOMIC DNA]</scope>
    <source>
        <strain evidence="7 8">IEH 4430</strain>
    </source>
</reference>
<proteinExistence type="predicted"/>
<dbReference type="InterPro" id="IPR043128">
    <property type="entry name" value="Rev_trsase/Diguanyl_cyclase"/>
</dbReference>
<dbReference type="GO" id="GO:0043709">
    <property type="term" value="P:cell adhesion involved in single-species biofilm formation"/>
    <property type="evidence" value="ECO:0007669"/>
    <property type="project" value="TreeGrafter"/>
</dbReference>
<dbReference type="InterPro" id="IPR003660">
    <property type="entry name" value="HAMP_dom"/>
</dbReference>
<dbReference type="CDD" id="cd18774">
    <property type="entry name" value="PDC2_HK_sensor"/>
    <property type="match status" value="1"/>
</dbReference>
<dbReference type="RefSeq" id="WP_088755415.1">
    <property type="nucleotide sequence ID" value="NZ_JARJFG010000058.1"/>
</dbReference>
<evidence type="ECO:0000259" key="5">
    <source>
        <dbReference type="PROSITE" id="PS50885"/>
    </source>
</evidence>
<dbReference type="PANTHER" id="PTHR45138">
    <property type="entry name" value="REGULATORY COMPONENTS OF SENSORY TRANSDUCTION SYSTEM"/>
    <property type="match status" value="1"/>
</dbReference>
<sequence length="573" mass="63462">MPRRLDFLWLGFLRKIEIRYRLINSFILVSLVPLLISGLLAYRETTRATQDKVRAYSVQVAKQISQNLMLRMEKIEDISEELALSDKLQRLLANYYGDDDAAAAAARSGVARVLLDTFGSLPDVNQKYLLDRRRQVIDPQIFAPLASNISRVAEEAPDLSGRAWWTLYNGGHGQKSVAMLREIRFTGNNRPAGMLFVGVRPSYFFSIFEGVDLGYDSSLFIVDASDGAVVVQGRDTSFSSADPALLEGITASLGQRRNSDFISYTRADGTRFYAAIAQLPHTSWWVVSATPSDKLNADTRSVRDKIIAIGLLCFAASLVLSALIARSISVPLQRLVGAMKEAGSGDTTVRVEQAGGDEIAVLSRKFNEMAGKLQQNKEELEEQVALRTRELERANRKLEALSATDGLTGVANRRRFDEVLANELRRSVRSGHALALLMLDVDYFKKYNDRYGHLAGDECLRIVARVLQKSSRRATDLVARYGGEEFSVIIAESDTAHAVQQAENICQAIFALKLPHADSPFGYITASIGVASLQPDEETTSEQLLRIADQALYHAKYQGRNRVVLGSDATQML</sequence>
<keyword evidence="4" id="KW-0472">Membrane</keyword>
<dbReference type="GO" id="GO:0007165">
    <property type="term" value="P:signal transduction"/>
    <property type="evidence" value="ECO:0007669"/>
    <property type="project" value="InterPro"/>
</dbReference>
<dbReference type="SUPFAM" id="SSF55073">
    <property type="entry name" value="Nucleotide cyclase"/>
    <property type="match status" value="1"/>
</dbReference>